<dbReference type="AlphaFoldDB" id="L8Y9W9"/>
<keyword evidence="5" id="KW-1015">Disulfide bond</keyword>
<keyword evidence="8" id="KW-1185">Reference proteome</keyword>
<evidence type="ECO:0000313" key="8">
    <source>
        <dbReference type="Proteomes" id="UP000011518"/>
    </source>
</evidence>
<dbReference type="Gene3D" id="2.20.25.590">
    <property type="match status" value="1"/>
</dbReference>
<dbReference type="InParanoid" id="L8Y9W9"/>
<dbReference type="EMBL" id="KB364872">
    <property type="protein sequence ID" value="ELV11879.1"/>
    <property type="molecule type" value="Genomic_DNA"/>
</dbReference>
<dbReference type="Gene3D" id="2.10.70.10">
    <property type="entry name" value="Complement Module, domain 1"/>
    <property type="match status" value="1"/>
</dbReference>
<evidence type="ECO:0000256" key="4">
    <source>
        <dbReference type="ARBA" id="ARBA00022729"/>
    </source>
</evidence>
<dbReference type="STRING" id="246437.L8Y9W9"/>
<dbReference type="eggNOG" id="ENOG502SF48">
    <property type="taxonomic scope" value="Eukaryota"/>
</dbReference>
<dbReference type="PANTHER" id="PTHR10500">
    <property type="entry name" value="BETA-MICROSEMINOPROTEIN"/>
    <property type="match status" value="1"/>
</dbReference>
<dbReference type="PANTHER" id="PTHR10500:SF8">
    <property type="entry name" value="BETA-MICROSEMINOPROTEIN"/>
    <property type="match status" value="1"/>
</dbReference>
<evidence type="ECO:0000313" key="7">
    <source>
        <dbReference type="EMBL" id="ELV11879.1"/>
    </source>
</evidence>
<name>L8Y9W9_TUPCH</name>
<evidence type="ECO:0000256" key="2">
    <source>
        <dbReference type="ARBA" id="ARBA00010352"/>
    </source>
</evidence>
<accession>L8Y9W9</accession>
<keyword evidence="3 6" id="KW-0964">Secreted</keyword>
<proteinExistence type="inferred from homology"/>
<evidence type="ECO:0000256" key="5">
    <source>
        <dbReference type="ARBA" id="ARBA00023157"/>
    </source>
</evidence>
<feature type="signal peptide" evidence="6">
    <location>
        <begin position="1"/>
        <end position="21"/>
    </location>
</feature>
<evidence type="ECO:0000256" key="6">
    <source>
        <dbReference type="RuleBase" id="RU364124"/>
    </source>
</evidence>
<organism evidence="7 8">
    <name type="scientific">Tupaia chinensis</name>
    <name type="common">Chinese tree shrew</name>
    <name type="synonym">Tupaia belangeri chinensis</name>
    <dbReference type="NCBI Taxonomy" id="246437"/>
    <lineage>
        <taxon>Eukaryota</taxon>
        <taxon>Metazoa</taxon>
        <taxon>Chordata</taxon>
        <taxon>Craniata</taxon>
        <taxon>Vertebrata</taxon>
        <taxon>Euteleostomi</taxon>
        <taxon>Mammalia</taxon>
        <taxon>Eutheria</taxon>
        <taxon>Euarchontoglires</taxon>
        <taxon>Scandentia</taxon>
        <taxon>Tupaiidae</taxon>
        <taxon>Tupaia</taxon>
    </lineage>
</organism>
<dbReference type="Pfam" id="PF05825">
    <property type="entry name" value="PSP94"/>
    <property type="match status" value="1"/>
</dbReference>
<protein>
    <recommendedName>
        <fullName evidence="6">Beta-microseminoprotein</fullName>
    </recommendedName>
</protein>
<evidence type="ECO:0000256" key="1">
    <source>
        <dbReference type="ARBA" id="ARBA00004613"/>
    </source>
</evidence>
<dbReference type="GO" id="GO:0005576">
    <property type="term" value="C:extracellular region"/>
    <property type="evidence" value="ECO:0007669"/>
    <property type="project" value="UniProtKB-SubCell"/>
</dbReference>
<dbReference type="KEGG" id="tup:102486585"/>
<keyword evidence="4 6" id="KW-0732">Signal</keyword>
<gene>
    <name evidence="7" type="ORF">TREES_T100017383</name>
</gene>
<evidence type="ECO:0000256" key="3">
    <source>
        <dbReference type="ARBA" id="ARBA00022525"/>
    </source>
</evidence>
<dbReference type="OrthoDB" id="6076852at2759"/>
<reference evidence="8" key="2">
    <citation type="journal article" date="2013" name="Nat. Commun.">
        <title>Genome of the Chinese tree shrew.</title>
        <authorList>
            <person name="Fan Y."/>
            <person name="Huang Z.Y."/>
            <person name="Cao C.C."/>
            <person name="Chen C.S."/>
            <person name="Chen Y.X."/>
            <person name="Fan D.D."/>
            <person name="He J."/>
            <person name="Hou H.L."/>
            <person name="Hu L."/>
            <person name="Hu X.T."/>
            <person name="Jiang X.T."/>
            <person name="Lai R."/>
            <person name="Lang Y.S."/>
            <person name="Liang B."/>
            <person name="Liao S.G."/>
            <person name="Mu D."/>
            <person name="Ma Y.Y."/>
            <person name="Niu Y.Y."/>
            <person name="Sun X.Q."/>
            <person name="Xia J.Q."/>
            <person name="Xiao J."/>
            <person name="Xiong Z.Q."/>
            <person name="Xu L."/>
            <person name="Yang L."/>
            <person name="Zhang Y."/>
            <person name="Zhao W."/>
            <person name="Zhao X.D."/>
            <person name="Zheng Y.T."/>
            <person name="Zhou J.M."/>
            <person name="Zhu Y.B."/>
            <person name="Zhang G.J."/>
            <person name="Wang J."/>
            <person name="Yao Y.G."/>
        </authorList>
    </citation>
    <scope>NUCLEOTIDE SEQUENCE [LARGE SCALE GENOMIC DNA]</scope>
</reference>
<sequence>MLQNVLGSLLVFAAFVTFCNAQCYTIRKEVTPNDLSTGCKDKEGVVHPLKSKWKTENCEQCSCGHYGIHCCNTVPIPVGYDEVKCQKIFNKETCSNTVVERKNPEKTCPVNGWVL</sequence>
<dbReference type="InterPro" id="IPR008735">
    <property type="entry name" value="PSP94"/>
</dbReference>
<dbReference type="Proteomes" id="UP000011518">
    <property type="component" value="Unassembled WGS sequence"/>
</dbReference>
<reference evidence="8" key="1">
    <citation type="submission" date="2012-07" db="EMBL/GenBank/DDBJ databases">
        <title>Genome of the Chinese tree shrew, a rising model animal genetically related to primates.</title>
        <authorList>
            <person name="Zhang G."/>
            <person name="Fan Y."/>
            <person name="Yao Y."/>
            <person name="Huang Z."/>
        </authorList>
    </citation>
    <scope>NUCLEOTIDE SEQUENCE [LARGE SCALE GENOMIC DNA]</scope>
</reference>
<comment type="similarity">
    <text evidence="2 6">Belongs to the beta-microseminoprotein family.</text>
</comment>
<feature type="chain" id="PRO_5011129461" description="Beta-microseminoprotein" evidence="6">
    <location>
        <begin position="22"/>
        <end position="115"/>
    </location>
</feature>
<dbReference type="FunCoup" id="L8Y9W9">
    <property type="interactions" value="41"/>
</dbReference>
<comment type="subcellular location">
    <subcellularLocation>
        <location evidence="1 6">Secreted</location>
    </subcellularLocation>
</comment>